<dbReference type="EC" id="2.1.1.297" evidence="5"/>
<dbReference type="PANTHER" id="PTHR18895:SF74">
    <property type="entry name" value="MTRF1L RELEASE FACTOR GLUTAMINE METHYLTRANSFERASE"/>
    <property type="match status" value="1"/>
</dbReference>
<dbReference type="Pfam" id="PF17827">
    <property type="entry name" value="PrmC_N"/>
    <property type="match status" value="1"/>
</dbReference>
<dbReference type="InterPro" id="IPR019874">
    <property type="entry name" value="RF_methyltr_PrmC"/>
</dbReference>
<feature type="binding site" evidence="5">
    <location>
        <position position="192"/>
    </location>
    <ligand>
        <name>S-adenosyl-L-methionine</name>
        <dbReference type="ChEBI" id="CHEBI:59789"/>
    </ligand>
</feature>
<dbReference type="EMBL" id="GU474839">
    <property type="protein sequence ID" value="ADI16487.1"/>
    <property type="molecule type" value="Genomic_DNA"/>
</dbReference>
<gene>
    <name evidence="5" type="primary">prmC</name>
</gene>
<reference evidence="8" key="1">
    <citation type="journal article" date="2011" name="Environ. Microbiol.">
        <title>Time-series analyses of Monterey Bay coastal microbial picoplankton using a 'genome proxy' microarray.</title>
        <authorList>
            <person name="Rich V.I."/>
            <person name="Pham V.D."/>
            <person name="Eppley J."/>
            <person name="Shi Y."/>
            <person name="DeLong E.F."/>
        </authorList>
    </citation>
    <scope>NUCLEOTIDE SEQUENCE</scope>
</reference>
<dbReference type="CDD" id="cd02440">
    <property type="entry name" value="AdoMet_MTases"/>
    <property type="match status" value="1"/>
</dbReference>
<dbReference type="Gene3D" id="1.10.8.10">
    <property type="entry name" value="DNA helicase RuvA subunit, C-terminal domain"/>
    <property type="match status" value="1"/>
</dbReference>
<dbReference type="InterPro" id="IPR050320">
    <property type="entry name" value="N5-glutamine_MTase"/>
</dbReference>
<dbReference type="InterPro" id="IPR029063">
    <property type="entry name" value="SAM-dependent_MTases_sf"/>
</dbReference>
<dbReference type="HAMAP" id="MF_02126">
    <property type="entry name" value="RF_methyltr_PrmC"/>
    <property type="match status" value="1"/>
</dbReference>
<dbReference type="Pfam" id="PF05175">
    <property type="entry name" value="MTS"/>
    <property type="match status" value="1"/>
</dbReference>
<dbReference type="InterPro" id="IPR004556">
    <property type="entry name" value="HemK-like"/>
</dbReference>
<evidence type="ECO:0000256" key="1">
    <source>
        <dbReference type="ARBA" id="ARBA00022603"/>
    </source>
</evidence>
<evidence type="ECO:0000256" key="3">
    <source>
        <dbReference type="ARBA" id="ARBA00022691"/>
    </source>
</evidence>
<comment type="function">
    <text evidence="5">Methylates the class 1 translation termination release factors RF1/PrfA and RF2/PrfB on the glutamine residue of the universally conserved GGQ motif.</text>
</comment>
<keyword evidence="2 5" id="KW-0808">Transferase</keyword>
<comment type="caution">
    <text evidence="5">Lacks conserved residue(s) required for the propagation of feature annotation.</text>
</comment>
<evidence type="ECO:0000256" key="5">
    <source>
        <dbReference type="HAMAP-Rule" id="MF_02126"/>
    </source>
</evidence>
<evidence type="ECO:0000259" key="7">
    <source>
        <dbReference type="Pfam" id="PF17827"/>
    </source>
</evidence>
<comment type="similarity">
    <text evidence="5">Belongs to the protein N5-glutamine methyltransferase family. PrmC subfamily.</text>
</comment>
<evidence type="ECO:0000256" key="4">
    <source>
        <dbReference type="ARBA" id="ARBA00048391"/>
    </source>
</evidence>
<feature type="domain" description="Methyltransferase small" evidence="6">
    <location>
        <begin position="117"/>
        <end position="195"/>
    </location>
</feature>
<feature type="domain" description="Release factor glutamine methyltransferase N-terminal" evidence="7">
    <location>
        <begin position="9"/>
        <end position="78"/>
    </location>
</feature>
<evidence type="ECO:0000313" key="8">
    <source>
        <dbReference type="EMBL" id="ADI16487.1"/>
    </source>
</evidence>
<feature type="binding site" evidence="5">
    <location>
        <position position="148"/>
    </location>
    <ligand>
        <name>S-adenosyl-L-methionine</name>
        <dbReference type="ChEBI" id="CHEBI:59789"/>
    </ligand>
</feature>
<dbReference type="AlphaFoldDB" id="E0XPZ6"/>
<dbReference type="GO" id="GO:0102559">
    <property type="term" value="F:peptide chain release factor N(5)-glutamine methyltransferase activity"/>
    <property type="evidence" value="ECO:0007669"/>
    <property type="project" value="UniProtKB-EC"/>
</dbReference>
<dbReference type="InterPro" id="IPR040758">
    <property type="entry name" value="PrmC_N"/>
</dbReference>
<dbReference type="NCBIfam" id="TIGR03534">
    <property type="entry name" value="RF_mod_PrmC"/>
    <property type="match status" value="1"/>
</dbReference>
<dbReference type="PROSITE" id="PS00092">
    <property type="entry name" value="N6_MTASE"/>
    <property type="match status" value="1"/>
</dbReference>
<dbReference type="NCBIfam" id="TIGR00536">
    <property type="entry name" value="hemK_fam"/>
    <property type="match status" value="1"/>
</dbReference>
<keyword evidence="1 5" id="KW-0489">Methyltransferase</keyword>
<feature type="binding site" evidence="5">
    <location>
        <begin position="192"/>
        <end position="195"/>
    </location>
    <ligand>
        <name>substrate</name>
    </ligand>
</feature>
<dbReference type="SUPFAM" id="SSF53335">
    <property type="entry name" value="S-adenosyl-L-methionine-dependent methyltransferases"/>
    <property type="match status" value="1"/>
</dbReference>
<dbReference type="PANTHER" id="PTHR18895">
    <property type="entry name" value="HEMK METHYLTRANSFERASE"/>
    <property type="match status" value="1"/>
</dbReference>
<dbReference type="InterPro" id="IPR007848">
    <property type="entry name" value="Small_mtfrase_dom"/>
</dbReference>
<name>E0XPZ6_9BACT</name>
<dbReference type="GO" id="GO:0032259">
    <property type="term" value="P:methylation"/>
    <property type="evidence" value="ECO:0007669"/>
    <property type="project" value="UniProtKB-KW"/>
</dbReference>
<evidence type="ECO:0000259" key="6">
    <source>
        <dbReference type="Pfam" id="PF05175"/>
    </source>
</evidence>
<keyword evidence="3 5" id="KW-0949">S-adenosyl-L-methionine</keyword>
<sequence>MAAETVSSLIRSITTRLSSVGIEDSGIDTRLLVRHAFGWSAEQQLGRLTDPAPAEQLELLETLVSRRAGREPLQYITGSTEFYRRRFAVDPRVLIPRPETEQLVVQAIEFVRERGIETPRVADICTGSGAVAISLALEMPAAEVVATDISAGALDVARHNAGSLGAEVGFFEGELLDPLLDGHGRFDVIVSNPPYILRGAMPGLQAEVAREPSLALDGGDDGLDVIRPLFVGILEKLKPTNSAAYIEIDPPIQDTVMQLALATFPHAGISLLTDLSGLTRCIAIEQP</sequence>
<organism evidence="8">
    <name type="scientific">uncultured bacterium HF4000_05M23</name>
    <dbReference type="NCBI Taxonomy" id="542534"/>
    <lineage>
        <taxon>Bacteria</taxon>
        <taxon>environmental samples</taxon>
    </lineage>
</organism>
<dbReference type="Gene3D" id="3.40.50.150">
    <property type="entry name" value="Vaccinia Virus protein VP39"/>
    <property type="match status" value="1"/>
</dbReference>
<evidence type="ECO:0000256" key="2">
    <source>
        <dbReference type="ARBA" id="ARBA00022679"/>
    </source>
</evidence>
<protein>
    <recommendedName>
        <fullName evidence="5">Release factor glutamine methyltransferase</fullName>
        <shortName evidence="5">RF MTase</shortName>
        <ecNumber evidence="5">2.1.1.297</ecNumber>
    </recommendedName>
    <alternativeName>
        <fullName evidence="5">N5-glutamine methyltransferase PrmC</fullName>
    </alternativeName>
    <alternativeName>
        <fullName evidence="5">Protein-(glutamine-N5) MTase PrmC</fullName>
    </alternativeName>
    <alternativeName>
        <fullName evidence="5">Protein-glutamine N-methyltransferase PrmC</fullName>
    </alternativeName>
</protein>
<proteinExistence type="inferred from homology"/>
<comment type="catalytic activity">
    <reaction evidence="4 5">
        <text>L-glutaminyl-[peptide chain release factor] + S-adenosyl-L-methionine = N(5)-methyl-L-glutaminyl-[peptide chain release factor] + S-adenosyl-L-homocysteine + H(+)</text>
        <dbReference type="Rhea" id="RHEA:42896"/>
        <dbReference type="Rhea" id="RHEA-COMP:10271"/>
        <dbReference type="Rhea" id="RHEA-COMP:10272"/>
        <dbReference type="ChEBI" id="CHEBI:15378"/>
        <dbReference type="ChEBI" id="CHEBI:30011"/>
        <dbReference type="ChEBI" id="CHEBI:57856"/>
        <dbReference type="ChEBI" id="CHEBI:59789"/>
        <dbReference type="ChEBI" id="CHEBI:61891"/>
        <dbReference type="EC" id="2.1.1.297"/>
    </reaction>
</comment>
<dbReference type="GO" id="GO:0003676">
    <property type="term" value="F:nucleic acid binding"/>
    <property type="evidence" value="ECO:0007669"/>
    <property type="project" value="InterPro"/>
</dbReference>
<dbReference type="InterPro" id="IPR002052">
    <property type="entry name" value="DNA_methylase_N6_adenine_CS"/>
</dbReference>
<accession>E0XPZ6</accession>